<dbReference type="KEGG" id="dmp:FAK_40610"/>
<dbReference type="PANTHER" id="PTHR35342">
    <property type="entry name" value="TRICARBOXYLIC TRANSPORT PROTEIN"/>
    <property type="match status" value="1"/>
</dbReference>
<proteinExistence type="predicted"/>
<dbReference type="RefSeq" id="WP_338603619.1">
    <property type="nucleotide sequence ID" value="NZ_AP028679.1"/>
</dbReference>
<keyword evidence="1" id="KW-0472">Membrane</keyword>
<keyword evidence="1" id="KW-0812">Transmembrane</keyword>
<accession>A0AAU9EJU2</accession>
<feature type="transmembrane region" description="Helical" evidence="1">
    <location>
        <begin position="20"/>
        <end position="47"/>
    </location>
</feature>
<feature type="transmembrane region" description="Helical" evidence="1">
    <location>
        <begin position="316"/>
        <end position="340"/>
    </location>
</feature>
<dbReference type="EMBL" id="AP028679">
    <property type="protein sequence ID" value="BEQ16995.1"/>
    <property type="molecule type" value="Genomic_DNA"/>
</dbReference>
<evidence type="ECO:0000313" key="3">
    <source>
        <dbReference type="EMBL" id="BEQ16995.1"/>
    </source>
</evidence>
<evidence type="ECO:0000256" key="1">
    <source>
        <dbReference type="SAM" id="Phobius"/>
    </source>
</evidence>
<dbReference type="Proteomes" id="UP001366166">
    <property type="component" value="Chromosome"/>
</dbReference>
<dbReference type="InterPro" id="IPR002823">
    <property type="entry name" value="DUF112_TM"/>
</dbReference>
<gene>
    <name evidence="3" type="ORF">FAK_40610</name>
</gene>
<feature type="transmembrane region" description="Helical" evidence="1">
    <location>
        <begin position="352"/>
        <end position="375"/>
    </location>
</feature>
<protein>
    <submittedName>
        <fullName evidence="3">C4-dicarboxylate ABC transporter permease</fullName>
    </submittedName>
</protein>
<evidence type="ECO:0000313" key="4">
    <source>
        <dbReference type="Proteomes" id="UP001366166"/>
    </source>
</evidence>
<dbReference type="Pfam" id="PF01970">
    <property type="entry name" value="TctA"/>
    <property type="match status" value="1"/>
</dbReference>
<feature type="domain" description="DUF112" evidence="2">
    <location>
        <begin position="18"/>
        <end position="436"/>
    </location>
</feature>
<feature type="transmembrane region" description="Helical" evidence="1">
    <location>
        <begin position="460"/>
        <end position="478"/>
    </location>
</feature>
<dbReference type="PANTHER" id="PTHR35342:SF5">
    <property type="entry name" value="TRICARBOXYLIC TRANSPORT PROTEIN"/>
    <property type="match status" value="1"/>
</dbReference>
<dbReference type="AlphaFoldDB" id="A0AAU9EJU2"/>
<feature type="transmembrane region" description="Helical" evidence="1">
    <location>
        <begin position="202"/>
        <end position="221"/>
    </location>
</feature>
<feature type="transmembrane region" description="Helical" evidence="1">
    <location>
        <begin position="150"/>
        <end position="182"/>
    </location>
</feature>
<keyword evidence="1" id="KW-1133">Transmembrane helix</keyword>
<keyword evidence="4" id="KW-1185">Reference proteome</keyword>
<feature type="transmembrane region" description="Helical" evidence="1">
    <location>
        <begin position="107"/>
        <end position="129"/>
    </location>
</feature>
<organism evidence="3 4">
    <name type="scientific">Desulfoferula mesophila</name>
    <dbReference type="NCBI Taxonomy" id="3058419"/>
    <lineage>
        <taxon>Bacteria</taxon>
        <taxon>Pseudomonadati</taxon>
        <taxon>Thermodesulfobacteriota</taxon>
        <taxon>Desulfarculia</taxon>
        <taxon>Desulfarculales</taxon>
        <taxon>Desulfarculaceae</taxon>
        <taxon>Desulfoferula</taxon>
    </lineage>
</organism>
<feature type="transmembrane region" description="Helical" evidence="1">
    <location>
        <begin position="59"/>
        <end position="82"/>
    </location>
</feature>
<feature type="transmembrane region" description="Helical" evidence="1">
    <location>
        <begin position="387"/>
        <end position="403"/>
    </location>
</feature>
<reference evidence="4" key="1">
    <citation type="journal article" date="2023" name="Arch. Microbiol.">
        <title>Desulfoferula mesophilus gen. nov. sp. nov., a mesophilic sulfate-reducing bacterium isolated from a brackish lake sediment.</title>
        <authorList>
            <person name="Watanabe T."/>
            <person name="Yabe T."/>
            <person name="Tsuji J.M."/>
            <person name="Fukui M."/>
        </authorList>
    </citation>
    <scope>NUCLEOTIDE SEQUENCE [LARGE SCALE GENOMIC DNA]</scope>
    <source>
        <strain evidence="4">12FAK</strain>
    </source>
</reference>
<sequence>MSEFVLGIFGGVFDPFSLLIIVEGVVLGIIVGVLPGLSATLGVALAAPITFGMDSLQGILLLLGIYVGAVYGGSISAILLGIPGTPAAVATVLDGQPMSKRGEAGRAIGISTISSFVGGLFGVALLAVLAKPVGIFGLAFGEREYLALGILALTAVAHLSGASFIKGVFSVAIGLFVSTIGIDEIHGIPRFTFGNVDMLGGIPYIPVMIGLFAIPETMISIEQLSAVKPKFPPVERVLPSKGMLRGLFKPVLRSSVIGGVVGAVPGTGADIAAIIAYAQGKAMSKHPEKYGTGYPEGIACPESANNAACGGAMVPLLTLGIPGGAVTAVIMGAFMVHGLQPGPLLMANNADIVYKLVLGFGVANLVMLTVGLSAARFFGKVSRMPQALLNPIIILLCIAGSYSMRNNWFDVYVMGISGMFGYALIKTGIPRPPLVIGMILSGMIESNLARSVMLCAGNPMMFFTPISTGLLILAVAPFSKPLVKKVWRSLRSPRRQPN</sequence>
<name>A0AAU9EJU2_9BACT</name>
<evidence type="ECO:0000259" key="2">
    <source>
        <dbReference type="Pfam" id="PF01970"/>
    </source>
</evidence>